<dbReference type="EMBL" id="AP014809">
    <property type="protein sequence ID" value="BAU89651.1"/>
    <property type="molecule type" value="Genomic_DNA"/>
</dbReference>
<dbReference type="RefSeq" id="WP_096484130.1">
    <property type="nucleotide sequence ID" value="NZ_AP014809.1"/>
</dbReference>
<evidence type="ECO:0000313" key="3">
    <source>
        <dbReference type="EMBL" id="BAU89651.1"/>
    </source>
</evidence>
<accession>A0A160PDN3</accession>
<evidence type="ECO:0000256" key="1">
    <source>
        <dbReference type="SAM" id="MobiDB-lite"/>
    </source>
</evidence>
<feature type="domain" description="Helix-turn-helix" evidence="2">
    <location>
        <begin position="7"/>
        <end position="55"/>
    </location>
</feature>
<dbReference type="InterPro" id="IPR041657">
    <property type="entry name" value="HTH_17"/>
</dbReference>
<dbReference type="AlphaFoldDB" id="A0A160PDN3"/>
<organism evidence="3 4">
    <name type="scientific">Methylorubrum populi</name>
    <dbReference type="NCBI Taxonomy" id="223967"/>
    <lineage>
        <taxon>Bacteria</taxon>
        <taxon>Pseudomonadati</taxon>
        <taxon>Pseudomonadota</taxon>
        <taxon>Alphaproteobacteria</taxon>
        <taxon>Hyphomicrobiales</taxon>
        <taxon>Methylobacteriaceae</taxon>
        <taxon>Methylorubrum</taxon>
    </lineage>
</organism>
<dbReference type="Proteomes" id="UP000218288">
    <property type="component" value="Chromosome"/>
</dbReference>
<name>A0A160PDN3_9HYPH</name>
<feature type="region of interest" description="Disordered" evidence="1">
    <location>
        <begin position="62"/>
        <end position="88"/>
    </location>
</feature>
<dbReference type="OrthoDB" id="8404072at2"/>
<gene>
    <name evidence="3" type="ORF">MPPM_1046</name>
</gene>
<evidence type="ECO:0000313" key="4">
    <source>
        <dbReference type="Proteomes" id="UP000218288"/>
    </source>
</evidence>
<proteinExistence type="predicted"/>
<sequence length="108" mass="12524">MTTVEKLFTEAEVAERLNCSVARIRKLRAAGRLAYLPGRPVLVTERDFNAFVESEREHLKTLTGKRRKRAKKLLPPEDPPPKGGLSPEFRGRWLAIRMQMLRERQAKR</sequence>
<protein>
    <recommendedName>
        <fullName evidence="2">Helix-turn-helix domain-containing protein</fullName>
    </recommendedName>
</protein>
<evidence type="ECO:0000259" key="2">
    <source>
        <dbReference type="Pfam" id="PF12728"/>
    </source>
</evidence>
<reference evidence="3 4" key="1">
    <citation type="journal article" date="2016" name="Genome Announc.">
        <title>Complete Genome Sequence of Methylobacterium populi P-1M, Isolated from Pink-Pigmented Household Biofilm.</title>
        <authorList>
            <person name="Morohoshi T."/>
            <person name="Ikeda T."/>
        </authorList>
    </citation>
    <scope>NUCLEOTIDE SEQUENCE [LARGE SCALE GENOMIC DNA]</scope>
    <source>
        <strain evidence="3 4">P-1M</strain>
    </source>
</reference>
<dbReference type="Pfam" id="PF12728">
    <property type="entry name" value="HTH_17"/>
    <property type="match status" value="1"/>
</dbReference>
<feature type="compositionally biased region" description="Basic residues" evidence="1">
    <location>
        <begin position="63"/>
        <end position="72"/>
    </location>
</feature>